<evidence type="ECO:0000313" key="2">
    <source>
        <dbReference type="Proteomes" id="UP000029917"/>
    </source>
</evidence>
<dbReference type="Proteomes" id="UP000029917">
    <property type="component" value="Unassembled WGS sequence"/>
</dbReference>
<gene>
    <name evidence="1" type="ORF">IC63_13710</name>
</gene>
<protein>
    <submittedName>
        <fullName evidence="1">Uncharacterized protein</fullName>
    </submittedName>
</protein>
<name>A0A099EYX8_9RHOB</name>
<sequence length="137" mass="15294">MILSSISAGRLTPLGQMRACSNLFHLLRDAAREEAVLRRNRVKLPRDICLDVLTELELVATLLDRDLRRELMAAHDRFAETTTTLNGGRMPNPQIGANLQFAMSLVGQVIEALAMTLMVRHPDQVAMGERIIADMQD</sequence>
<dbReference type="OrthoDB" id="9982048at2"/>
<reference evidence="1 2" key="2">
    <citation type="submission" date="2014-10" db="EMBL/GenBank/DDBJ databases">
        <title>Paracoccus sanguinis sp. nov., isolated from clinical specimens of New York State patients.</title>
        <authorList>
            <person name="Mingle L.A."/>
            <person name="Cole J.A."/>
            <person name="Lapierre P."/>
            <person name="Musser K.A."/>
        </authorList>
    </citation>
    <scope>NUCLEOTIDE SEQUENCE [LARGE SCALE GENOMIC DNA]</scope>
    <source>
        <strain evidence="1 2">HAMBI 3106</strain>
    </source>
</reference>
<reference evidence="1 2" key="1">
    <citation type="submission" date="2014-09" db="EMBL/GenBank/DDBJ databases">
        <authorList>
            <person name="McGinnis J.M."/>
            <person name="Wolfgang W.J."/>
        </authorList>
    </citation>
    <scope>NUCLEOTIDE SEQUENCE [LARGE SCALE GENOMIC DNA]</scope>
    <source>
        <strain evidence="1 2">HAMBI 3106</strain>
    </source>
</reference>
<evidence type="ECO:0000313" key="1">
    <source>
        <dbReference type="EMBL" id="KGJ03117.1"/>
    </source>
</evidence>
<dbReference type="EMBL" id="JRKS01000056">
    <property type="protein sequence ID" value="KGJ03117.1"/>
    <property type="molecule type" value="Genomic_DNA"/>
</dbReference>
<organism evidence="1 2">
    <name type="scientific">Paracoccus sphaerophysae</name>
    <dbReference type="NCBI Taxonomy" id="690417"/>
    <lineage>
        <taxon>Bacteria</taxon>
        <taxon>Pseudomonadati</taxon>
        <taxon>Pseudomonadota</taxon>
        <taxon>Alphaproteobacteria</taxon>
        <taxon>Rhodobacterales</taxon>
        <taxon>Paracoccaceae</taxon>
        <taxon>Paracoccus</taxon>
    </lineage>
</organism>
<keyword evidence="2" id="KW-1185">Reference proteome</keyword>
<comment type="caution">
    <text evidence="1">The sequence shown here is derived from an EMBL/GenBank/DDBJ whole genome shotgun (WGS) entry which is preliminary data.</text>
</comment>
<proteinExistence type="predicted"/>
<dbReference type="AlphaFoldDB" id="A0A099EYX8"/>
<accession>A0A099EYX8</accession>
<dbReference type="RefSeq" id="WP_036721034.1">
    <property type="nucleotide sequence ID" value="NZ_CALUAY010000026.1"/>
</dbReference>